<keyword evidence="1" id="KW-1015">Disulfide bond</keyword>
<feature type="domain" description="ShKT" evidence="3">
    <location>
        <begin position="74"/>
        <end position="108"/>
    </location>
</feature>
<evidence type="ECO:0000256" key="2">
    <source>
        <dbReference type="SAM" id="SignalP"/>
    </source>
</evidence>
<comment type="caution">
    <text evidence="1">Lacks conserved residue(s) required for the propagation of feature annotation.</text>
</comment>
<feature type="chain" id="PRO_5035798161" description="ShKT domain-containing protein" evidence="2">
    <location>
        <begin position="29"/>
        <end position="251"/>
    </location>
</feature>
<gene>
    <name evidence="4" type="ORF">OFUS_LOCUS22278</name>
</gene>
<feature type="disulfide bond" evidence="1">
    <location>
        <begin position="74"/>
        <end position="108"/>
    </location>
</feature>
<dbReference type="OrthoDB" id="10250153at2759"/>
<dbReference type="Pfam" id="PF01549">
    <property type="entry name" value="ShK"/>
    <property type="match status" value="4"/>
</dbReference>
<keyword evidence="2" id="KW-0732">Signal</keyword>
<dbReference type="PANTHER" id="PTHR21724">
    <property type="entry name" value="SHKT DOMAIN-CONTAINING PROTEIN"/>
    <property type="match status" value="1"/>
</dbReference>
<dbReference type="PANTHER" id="PTHR21724:SF109">
    <property type="entry name" value="SHKT DOMAIN-CONTAINING PROTEIN"/>
    <property type="match status" value="1"/>
</dbReference>
<feature type="signal peptide" evidence="2">
    <location>
        <begin position="1"/>
        <end position="28"/>
    </location>
</feature>
<dbReference type="PROSITE" id="PS51670">
    <property type="entry name" value="SHKT"/>
    <property type="match status" value="1"/>
</dbReference>
<sequence>MRFGNYLKMEGFMWKLAIFALLVIGSSAEDCKDDYLSCVVSKAKGNLYCEPSSMKYCKKSCNECQASEYTPSVCEDQFVECPLYKRLGEMDCSRSAVKAACRKTCNACDTDGTPNKRAGLLGPIDPYRLVCRDEAGRWCSTTTNLRCDIPFISKKCQKSCGVCEDTGETECEDQSELCPLTAFDDMCGPEEIRNRCPKSCDVCGSGFADKIRKLCRDYSHECGRSNFCFSRRHAKELCPKTCGFCNFMYDI</sequence>
<proteinExistence type="predicted"/>
<evidence type="ECO:0000259" key="3">
    <source>
        <dbReference type="PROSITE" id="PS51670"/>
    </source>
</evidence>
<keyword evidence="5" id="KW-1185">Reference proteome</keyword>
<protein>
    <recommendedName>
        <fullName evidence="3">ShKT domain-containing protein</fullName>
    </recommendedName>
</protein>
<dbReference type="Proteomes" id="UP000749559">
    <property type="component" value="Unassembled WGS sequence"/>
</dbReference>
<evidence type="ECO:0000313" key="4">
    <source>
        <dbReference type="EMBL" id="CAH1798098.1"/>
    </source>
</evidence>
<evidence type="ECO:0000313" key="5">
    <source>
        <dbReference type="Proteomes" id="UP000749559"/>
    </source>
</evidence>
<dbReference type="AlphaFoldDB" id="A0A8S4PXL5"/>
<feature type="disulfide bond" evidence="1">
    <location>
        <begin position="92"/>
        <end position="105"/>
    </location>
</feature>
<comment type="caution">
    <text evidence="4">The sequence shown here is derived from an EMBL/GenBank/DDBJ whole genome shotgun (WGS) entry which is preliminary data.</text>
</comment>
<dbReference type="InterPro" id="IPR003582">
    <property type="entry name" value="ShKT_dom"/>
</dbReference>
<reference evidence="4" key="1">
    <citation type="submission" date="2022-03" db="EMBL/GenBank/DDBJ databases">
        <authorList>
            <person name="Martin C."/>
        </authorList>
    </citation>
    <scope>NUCLEOTIDE SEQUENCE</scope>
</reference>
<name>A0A8S4PXL5_OWEFU</name>
<dbReference type="SMART" id="SM00254">
    <property type="entry name" value="ShKT"/>
    <property type="match status" value="5"/>
</dbReference>
<evidence type="ECO:0000256" key="1">
    <source>
        <dbReference type="PROSITE-ProRule" id="PRU01005"/>
    </source>
</evidence>
<accession>A0A8S4PXL5</accession>
<organism evidence="4 5">
    <name type="scientific">Owenia fusiformis</name>
    <name type="common">Polychaete worm</name>
    <dbReference type="NCBI Taxonomy" id="6347"/>
    <lineage>
        <taxon>Eukaryota</taxon>
        <taxon>Metazoa</taxon>
        <taxon>Spiralia</taxon>
        <taxon>Lophotrochozoa</taxon>
        <taxon>Annelida</taxon>
        <taxon>Polychaeta</taxon>
        <taxon>Sedentaria</taxon>
        <taxon>Canalipalpata</taxon>
        <taxon>Sabellida</taxon>
        <taxon>Oweniida</taxon>
        <taxon>Oweniidae</taxon>
        <taxon>Owenia</taxon>
    </lineage>
</organism>
<dbReference type="EMBL" id="CAIIXF020000010">
    <property type="protein sequence ID" value="CAH1798098.1"/>
    <property type="molecule type" value="Genomic_DNA"/>
</dbReference>